<proteinExistence type="predicted"/>
<dbReference type="Proteomes" id="UP001152531">
    <property type="component" value="Unassembled WGS sequence"/>
</dbReference>
<evidence type="ECO:0000313" key="2">
    <source>
        <dbReference type="Proteomes" id="UP001152531"/>
    </source>
</evidence>
<keyword evidence="2" id="KW-1185">Reference proteome</keyword>
<name>A0ACA9Y610_9ASCO</name>
<dbReference type="EMBL" id="CALSDN010000004">
    <property type="protein sequence ID" value="CAH6720451.1"/>
    <property type="molecule type" value="Genomic_DNA"/>
</dbReference>
<protein>
    <submittedName>
        <fullName evidence="1">Uncharacterized protein</fullName>
    </submittedName>
</protein>
<accession>A0ACA9Y610</accession>
<gene>
    <name evidence="1" type="ORF">CLIB1444_04S00342</name>
</gene>
<evidence type="ECO:0000313" key="1">
    <source>
        <dbReference type="EMBL" id="CAH6720451.1"/>
    </source>
</evidence>
<reference evidence="1" key="1">
    <citation type="submission" date="2022-06" db="EMBL/GenBank/DDBJ databases">
        <authorList>
            <person name="Legras J.-L."/>
            <person name="Devillers H."/>
            <person name="Grondin C."/>
        </authorList>
    </citation>
    <scope>NUCLEOTIDE SEQUENCE</scope>
    <source>
        <strain evidence="1">CLIB 1444</strain>
    </source>
</reference>
<organism evidence="1 2">
    <name type="scientific">[Candida] jaroonii</name>
    <dbReference type="NCBI Taxonomy" id="467808"/>
    <lineage>
        <taxon>Eukaryota</taxon>
        <taxon>Fungi</taxon>
        <taxon>Dikarya</taxon>
        <taxon>Ascomycota</taxon>
        <taxon>Saccharomycotina</taxon>
        <taxon>Pichiomycetes</taxon>
        <taxon>Debaryomycetaceae</taxon>
        <taxon>Yamadazyma</taxon>
    </lineage>
</organism>
<sequence>MIPISYPSPRVSQLDAYILDSELLSLLKQNLTSIFNLHNNQWWTYDHHPELWDLILNVIVFRLTTWKNGSSYGLSLQNLKLVNFRNGRKIGFTKRSLLLGFIIGDYMFSKFQSYLYSDQQSEPSNFTIINSIKQFIFRHKNIILTKVNNSLKVLNLINFLLFLISGRYPSLIHRVLGISLTPVVSDLLKFNGDNVNFEFQNRQLVWNVMTEFLVFILPLLQLKKLRKMSQKLLSPYKKDDVQQAPLSNLPVSQCAFCFYNKERALLAGEKKIASVSTNITNPHITNCGHIYCYVCLASLFSAADAYDGFDGCLRCGEKLQWFKKYGEDGDIDEDAILVEYEEVEEEDPSEEEEEDEDHHHHQEYNEKTDNSESENESEFEFDQEQAFDEDGGEEEFEEEFEDDLDTAMEL</sequence>
<comment type="caution">
    <text evidence="1">The sequence shown here is derived from an EMBL/GenBank/DDBJ whole genome shotgun (WGS) entry which is preliminary data.</text>
</comment>